<dbReference type="GO" id="GO:0071555">
    <property type="term" value="P:cell wall organization"/>
    <property type="evidence" value="ECO:0007669"/>
    <property type="project" value="UniProtKB-KW"/>
</dbReference>
<keyword evidence="5" id="KW-0133">Cell shape</keyword>
<dbReference type="Gene3D" id="3.40.710.10">
    <property type="entry name" value="DD-peptidase/beta-lactamase superfamily"/>
    <property type="match status" value="1"/>
</dbReference>
<evidence type="ECO:0000313" key="13">
    <source>
        <dbReference type="Proteomes" id="UP000051655"/>
    </source>
</evidence>
<proteinExistence type="inferred from homology"/>
<dbReference type="GO" id="GO:0009002">
    <property type="term" value="F:serine-type D-Ala-D-Ala carboxypeptidase activity"/>
    <property type="evidence" value="ECO:0007669"/>
    <property type="project" value="InterPro"/>
</dbReference>
<evidence type="ECO:0000256" key="3">
    <source>
        <dbReference type="ARBA" id="ARBA00022729"/>
    </source>
</evidence>
<dbReference type="PATRIC" id="fig|1616.3.peg.446"/>
<dbReference type="GO" id="GO:0030655">
    <property type="term" value="P:beta-lactam antibiotic catabolic process"/>
    <property type="evidence" value="ECO:0007669"/>
    <property type="project" value="InterPro"/>
</dbReference>
<feature type="active site" description="Acyl-ester intermediate" evidence="8">
    <location>
        <position position="60"/>
    </location>
</feature>
<evidence type="ECO:0000256" key="6">
    <source>
        <dbReference type="ARBA" id="ARBA00022984"/>
    </source>
</evidence>
<evidence type="ECO:0000256" key="9">
    <source>
        <dbReference type="PIRSR" id="PIRSR618044-2"/>
    </source>
</evidence>
<evidence type="ECO:0000256" key="4">
    <source>
        <dbReference type="ARBA" id="ARBA00022801"/>
    </source>
</evidence>
<sequence length="408" mass="45115">MKFWWHFLGGFLIAFFLFQPMTQAAVVEADLTAKAGMVVDVKTGQVLASHDDRKRFPIASLSKLMVIYLTEQAVQNGKIKHDQVVHVSKEVADFSQDSQVANIPMTVNQGYTVEQLESAALIASANGAAIALADLVFGSQNNYYQAANQLLASWGIYNAQITSASGLSQGDMGPFKSDHLDDTVENKLSAREIALVSLRLAQDYPRILKITAQQSADFPDKAGQPSKMETTNPLVKSTNFKFQGLKTGLTPNDGFNVVGYTWLKGRPVITVILNADKETVVNDTEKMLKQVDTQTDLKQLNPTQQIHVKNAPAKASVVTVKPQKPLTVFAPKDELLTQQTLKVTDEHLAAPVAKGQVVAAQQVEFKDAKLDDYLQNRPILQYQTKRRGAVANPLQIMWDQLKEIVRHW</sequence>
<dbReference type="RefSeq" id="WP_057754089.1">
    <property type="nucleotide sequence ID" value="NZ_JQBP01000002.1"/>
</dbReference>
<dbReference type="PANTHER" id="PTHR35333:SF3">
    <property type="entry name" value="BETA-LACTAMASE-TYPE TRANSPEPTIDASE FOLD CONTAINING PROTEIN"/>
    <property type="match status" value="1"/>
</dbReference>
<evidence type="ECO:0000256" key="5">
    <source>
        <dbReference type="ARBA" id="ARBA00022960"/>
    </source>
</evidence>
<evidence type="ECO:0000256" key="1">
    <source>
        <dbReference type="ARBA" id="ARBA00003217"/>
    </source>
</evidence>
<dbReference type="STRING" id="1616.IV73_GL000431"/>
<feature type="active site" evidence="8">
    <location>
        <position position="124"/>
    </location>
</feature>
<accession>A0A0R2JHD7</accession>
<dbReference type="PANTHER" id="PTHR35333">
    <property type="entry name" value="BETA-LACTAMASE"/>
    <property type="match status" value="1"/>
</dbReference>
<dbReference type="InterPro" id="IPR001967">
    <property type="entry name" value="Peptidase_S11_N"/>
</dbReference>
<dbReference type="OrthoDB" id="9791132at2"/>
<evidence type="ECO:0000313" key="12">
    <source>
        <dbReference type="EMBL" id="KRN75270.1"/>
    </source>
</evidence>
<feature type="active site" description="Proton acceptor" evidence="8">
    <location>
        <position position="63"/>
    </location>
</feature>
<name>A0A0R2JHD7_9LACO</name>
<dbReference type="GO" id="GO:0008800">
    <property type="term" value="F:beta-lactamase activity"/>
    <property type="evidence" value="ECO:0007669"/>
    <property type="project" value="InterPro"/>
</dbReference>
<dbReference type="EMBL" id="JQBP01000002">
    <property type="protein sequence ID" value="KRN75270.1"/>
    <property type="molecule type" value="Genomic_DNA"/>
</dbReference>
<keyword evidence="6" id="KW-0573">Peptidoglycan synthesis</keyword>
<keyword evidence="7" id="KW-0961">Cell wall biogenesis/degradation</keyword>
<comment type="function">
    <text evidence="1">Removes C-terminal D-alanyl residues from sugar-peptide cell wall precursors.</text>
</comment>
<dbReference type="InterPro" id="IPR037167">
    <property type="entry name" value="Peptidase_S11_C_sf"/>
</dbReference>
<dbReference type="InterPro" id="IPR000871">
    <property type="entry name" value="Beta-lactam_class-A"/>
</dbReference>
<dbReference type="SUPFAM" id="SSF69189">
    <property type="entry name" value="Penicillin-binding protein associated domain"/>
    <property type="match status" value="1"/>
</dbReference>
<gene>
    <name evidence="12" type="ORF">IV73_GL000431</name>
</gene>
<dbReference type="InterPro" id="IPR018044">
    <property type="entry name" value="Peptidase_S11"/>
</dbReference>
<dbReference type="SUPFAM" id="SSF56601">
    <property type="entry name" value="beta-lactamase/transpeptidase-like"/>
    <property type="match status" value="1"/>
</dbReference>
<dbReference type="GO" id="GO:0006508">
    <property type="term" value="P:proteolysis"/>
    <property type="evidence" value="ECO:0007669"/>
    <property type="project" value="InterPro"/>
</dbReference>
<feature type="domain" description="Peptidase S11 D-alanyl-D-alanine carboxypeptidase A N-terminal" evidence="11">
    <location>
        <begin position="25"/>
        <end position="276"/>
    </location>
</feature>
<keyword evidence="3" id="KW-0732">Signal</keyword>
<evidence type="ECO:0000256" key="2">
    <source>
        <dbReference type="ARBA" id="ARBA00007164"/>
    </source>
</evidence>
<keyword evidence="13" id="KW-1185">Reference proteome</keyword>
<protein>
    <recommendedName>
        <fullName evidence="11">Peptidase S11 D-alanyl-D-alanine carboxypeptidase A N-terminal domain-containing protein</fullName>
    </recommendedName>
</protein>
<dbReference type="InterPro" id="IPR012338">
    <property type="entry name" value="Beta-lactam/transpept-like"/>
</dbReference>
<comment type="caution">
    <text evidence="12">The sequence shown here is derived from an EMBL/GenBank/DDBJ whole genome shotgun (WGS) entry which is preliminary data.</text>
</comment>
<dbReference type="AlphaFoldDB" id="A0A0R2JHD7"/>
<dbReference type="GO" id="GO:0008360">
    <property type="term" value="P:regulation of cell shape"/>
    <property type="evidence" value="ECO:0007669"/>
    <property type="project" value="UniProtKB-KW"/>
</dbReference>
<dbReference type="GO" id="GO:0009252">
    <property type="term" value="P:peptidoglycan biosynthetic process"/>
    <property type="evidence" value="ECO:0007669"/>
    <property type="project" value="UniProtKB-KW"/>
</dbReference>
<evidence type="ECO:0000256" key="10">
    <source>
        <dbReference type="RuleBase" id="RU004016"/>
    </source>
</evidence>
<evidence type="ECO:0000256" key="7">
    <source>
        <dbReference type="ARBA" id="ARBA00023316"/>
    </source>
</evidence>
<dbReference type="GO" id="GO:0046677">
    <property type="term" value="P:response to antibiotic"/>
    <property type="evidence" value="ECO:0007669"/>
    <property type="project" value="InterPro"/>
</dbReference>
<reference evidence="12 13" key="1">
    <citation type="journal article" date="2015" name="Genome Announc.">
        <title>Expanding the biotechnology potential of lactobacilli through comparative genomics of 213 strains and associated genera.</title>
        <authorList>
            <person name="Sun Z."/>
            <person name="Harris H.M."/>
            <person name="McCann A."/>
            <person name="Guo C."/>
            <person name="Argimon S."/>
            <person name="Zhang W."/>
            <person name="Yang X."/>
            <person name="Jeffery I.B."/>
            <person name="Cooney J.C."/>
            <person name="Kagawa T.F."/>
            <person name="Liu W."/>
            <person name="Song Y."/>
            <person name="Salvetti E."/>
            <person name="Wrobel A."/>
            <person name="Rasinkangas P."/>
            <person name="Parkhill J."/>
            <person name="Rea M.C."/>
            <person name="O'Sullivan O."/>
            <person name="Ritari J."/>
            <person name="Douillard F.P."/>
            <person name="Paul Ross R."/>
            <person name="Yang R."/>
            <person name="Briner A.E."/>
            <person name="Felis G.E."/>
            <person name="de Vos W.M."/>
            <person name="Barrangou R."/>
            <person name="Klaenhammer T.R."/>
            <person name="Caufield P.W."/>
            <person name="Cui Y."/>
            <person name="Zhang H."/>
            <person name="O'Toole P.W."/>
        </authorList>
    </citation>
    <scope>NUCLEOTIDE SEQUENCE [LARGE SCALE GENOMIC DNA]</scope>
    <source>
        <strain evidence="12 13">DSM 20593</strain>
    </source>
</reference>
<dbReference type="Pfam" id="PF00768">
    <property type="entry name" value="Peptidase_S11"/>
    <property type="match status" value="1"/>
</dbReference>
<dbReference type="PRINTS" id="PR00725">
    <property type="entry name" value="DADACBPTASE1"/>
</dbReference>
<evidence type="ECO:0000256" key="8">
    <source>
        <dbReference type="PIRSR" id="PIRSR618044-1"/>
    </source>
</evidence>
<organism evidence="12 13">
    <name type="scientific">Weissella kandleri</name>
    <dbReference type="NCBI Taxonomy" id="1616"/>
    <lineage>
        <taxon>Bacteria</taxon>
        <taxon>Bacillati</taxon>
        <taxon>Bacillota</taxon>
        <taxon>Bacilli</taxon>
        <taxon>Lactobacillales</taxon>
        <taxon>Lactobacillaceae</taxon>
        <taxon>Weissella</taxon>
    </lineage>
</organism>
<feature type="binding site" evidence="9">
    <location>
        <position position="246"/>
    </location>
    <ligand>
        <name>substrate</name>
    </ligand>
</feature>
<comment type="similarity">
    <text evidence="2 10">Belongs to the peptidase S11 family.</text>
</comment>
<dbReference type="Proteomes" id="UP000051655">
    <property type="component" value="Unassembled WGS sequence"/>
</dbReference>
<dbReference type="InterPro" id="IPR015956">
    <property type="entry name" value="Peniciliin-bd_prot_C_sf"/>
</dbReference>
<evidence type="ECO:0000259" key="11">
    <source>
        <dbReference type="Pfam" id="PF00768"/>
    </source>
</evidence>
<keyword evidence="4" id="KW-0378">Hydrolase</keyword>
<dbReference type="Gene3D" id="2.60.410.10">
    <property type="entry name" value="D-Ala-D-Ala carboxypeptidase, C-terminal domain"/>
    <property type="match status" value="1"/>
</dbReference>